<reference evidence="10" key="1">
    <citation type="submission" date="2016-04" db="UniProtKB">
        <authorList>
            <consortium name="WormBaseParasite"/>
        </authorList>
    </citation>
    <scope>IDENTIFICATION</scope>
</reference>
<evidence type="ECO:0000256" key="2">
    <source>
        <dbReference type="ARBA" id="ARBA00022692"/>
    </source>
</evidence>
<evidence type="ECO:0000256" key="3">
    <source>
        <dbReference type="ARBA" id="ARBA00022824"/>
    </source>
</evidence>
<dbReference type="GO" id="GO:0006629">
    <property type="term" value="P:lipid metabolic process"/>
    <property type="evidence" value="ECO:0007669"/>
    <property type="project" value="UniProtKB-KW"/>
</dbReference>
<protein>
    <submittedName>
        <fullName evidence="10">Transmembrane protein</fullName>
    </submittedName>
</protein>
<comment type="subcellular location">
    <subcellularLocation>
        <location evidence="1">Endoplasmic reticulum membrane</location>
        <topology evidence="1">Multi-pass membrane protein</topology>
    </subcellularLocation>
</comment>
<dbReference type="GO" id="GO:0140042">
    <property type="term" value="P:lipid droplet formation"/>
    <property type="evidence" value="ECO:0007669"/>
    <property type="project" value="UniProtKB-ARBA"/>
</dbReference>
<gene>
    <name evidence="8" type="ORF">TASK_LOCUS7592</name>
</gene>
<dbReference type="STRING" id="60517.A0A158R9Q0"/>
<evidence type="ECO:0000256" key="4">
    <source>
        <dbReference type="ARBA" id="ARBA00022989"/>
    </source>
</evidence>
<sequence length="218" mass="24312">MPPSALGKLGACVGLQVLFVLCAFITFRVICHIYVPNLSSLHEIHLGFVASEKARHVFSTDDFSLSEFGASFFTPGQDYKIEFVISIPDSPENRDAASADIPTMDFPTFSGRLILETTGLRWYAATLTISAVLNPLLWFIYQHIWFVGLVFVVAVTLVLDCLTFCGQMLRRYHHRTDTKPLPPQISKIQMNVGKKAEDEGKEDDFCVESISTSVATKE</sequence>
<evidence type="ECO:0000313" key="9">
    <source>
        <dbReference type="Proteomes" id="UP000282613"/>
    </source>
</evidence>
<keyword evidence="4 7" id="KW-1133">Transmembrane helix</keyword>
<evidence type="ECO:0000313" key="10">
    <source>
        <dbReference type="WBParaSite" id="TASK_0000759101-mRNA-1"/>
    </source>
</evidence>
<name>A0A158R9Q0_TAEAS</name>
<dbReference type="WBParaSite" id="TASK_0000759101-mRNA-1">
    <property type="protein sequence ID" value="TASK_0000759101-mRNA-1"/>
    <property type="gene ID" value="TASK_0000759101"/>
</dbReference>
<feature type="transmembrane region" description="Helical" evidence="7">
    <location>
        <begin position="6"/>
        <end position="30"/>
    </location>
</feature>
<dbReference type="GO" id="GO:0005789">
    <property type="term" value="C:endoplasmic reticulum membrane"/>
    <property type="evidence" value="ECO:0007669"/>
    <property type="project" value="UniProtKB-SubCell"/>
</dbReference>
<evidence type="ECO:0000256" key="1">
    <source>
        <dbReference type="ARBA" id="ARBA00004477"/>
    </source>
</evidence>
<keyword evidence="5" id="KW-0443">Lipid metabolism</keyword>
<feature type="transmembrane region" description="Helical" evidence="7">
    <location>
        <begin position="144"/>
        <end position="165"/>
    </location>
</feature>
<keyword evidence="9" id="KW-1185">Reference proteome</keyword>
<feature type="transmembrane region" description="Helical" evidence="7">
    <location>
        <begin position="120"/>
        <end position="138"/>
    </location>
</feature>
<proteinExistence type="predicted"/>
<reference evidence="8 9" key="2">
    <citation type="submission" date="2018-11" db="EMBL/GenBank/DDBJ databases">
        <authorList>
            <consortium name="Pathogen Informatics"/>
        </authorList>
    </citation>
    <scope>NUCLEOTIDE SEQUENCE [LARGE SCALE GENOMIC DNA]</scope>
</reference>
<dbReference type="Proteomes" id="UP000282613">
    <property type="component" value="Unassembled WGS sequence"/>
</dbReference>
<dbReference type="InterPro" id="IPR009617">
    <property type="entry name" value="Seipin"/>
</dbReference>
<organism evidence="10">
    <name type="scientific">Taenia asiatica</name>
    <name type="common">Asian tapeworm</name>
    <dbReference type="NCBI Taxonomy" id="60517"/>
    <lineage>
        <taxon>Eukaryota</taxon>
        <taxon>Metazoa</taxon>
        <taxon>Spiralia</taxon>
        <taxon>Lophotrochozoa</taxon>
        <taxon>Platyhelminthes</taxon>
        <taxon>Cestoda</taxon>
        <taxon>Eucestoda</taxon>
        <taxon>Cyclophyllidea</taxon>
        <taxon>Taeniidae</taxon>
        <taxon>Taenia</taxon>
    </lineage>
</organism>
<evidence type="ECO:0000256" key="6">
    <source>
        <dbReference type="ARBA" id="ARBA00023136"/>
    </source>
</evidence>
<dbReference type="EMBL" id="UYRS01018642">
    <property type="protein sequence ID" value="VDK38657.1"/>
    <property type="molecule type" value="Genomic_DNA"/>
</dbReference>
<evidence type="ECO:0000256" key="7">
    <source>
        <dbReference type="SAM" id="Phobius"/>
    </source>
</evidence>
<dbReference type="Pfam" id="PF06775">
    <property type="entry name" value="Seipin"/>
    <property type="match status" value="1"/>
</dbReference>
<evidence type="ECO:0000313" key="8">
    <source>
        <dbReference type="EMBL" id="VDK38657.1"/>
    </source>
</evidence>
<dbReference type="AlphaFoldDB" id="A0A158R9Q0"/>
<accession>A0A158R9Q0</accession>
<evidence type="ECO:0000256" key="5">
    <source>
        <dbReference type="ARBA" id="ARBA00023098"/>
    </source>
</evidence>
<keyword evidence="6 7" id="KW-0472">Membrane</keyword>
<dbReference type="OrthoDB" id="6271519at2759"/>
<keyword evidence="3" id="KW-0256">Endoplasmic reticulum</keyword>
<keyword evidence="2 7" id="KW-0812">Transmembrane</keyword>